<keyword evidence="2" id="KW-1185">Reference proteome</keyword>
<proteinExistence type="predicted"/>
<reference evidence="1" key="1">
    <citation type="submission" date="2023-07" db="EMBL/GenBank/DDBJ databases">
        <title>draft genome sequence of fig (Ficus carica).</title>
        <authorList>
            <person name="Takahashi T."/>
            <person name="Nishimura K."/>
        </authorList>
    </citation>
    <scope>NUCLEOTIDE SEQUENCE</scope>
</reference>
<accession>A0AA87YXV7</accession>
<dbReference type="Proteomes" id="UP001187192">
    <property type="component" value="Unassembled WGS sequence"/>
</dbReference>
<evidence type="ECO:0000313" key="1">
    <source>
        <dbReference type="EMBL" id="GMN26114.1"/>
    </source>
</evidence>
<dbReference type="AlphaFoldDB" id="A0AA87YXV7"/>
<protein>
    <submittedName>
        <fullName evidence="1">Uncharacterized protein</fullName>
    </submittedName>
</protein>
<dbReference type="EMBL" id="BTGU01000001">
    <property type="protein sequence ID" value="GMN26114.1"/>
    <property type="molecule type" value="Genomic_DNA"/>
</dbReference>
<organism evidence="1 2">
    <name type="scientific">Ficus carica</name>
    <name type="common">Common fig</name>
    <dbReference type="NCBI Taxonomy" id="3494"/>
    <lineage>
        <taxon>Eukaryota</taxon>
        <taxon>Viridiplantae</taxon>
        <taxon>Streptophyta</taxon>
        <taxon>Embryophyta</taxon>
        <taxon>Tracheophyta</taxon>
        <taxon>Spermatophyta</taxon>
        <taxon>Magnoliopsida</taxon>
        <taxon>eudicotyledons</taxon>
        <taxon>Gunneridae</taxon>
        <taxon>Pentapetalae</taxon>
        <taxon>rosids</taxon>
        <taxon>fabids</taxon>
        <taxon>Rosales</taxon>
        <taxon>Moraceae</taxon>
        <taxon>Ficeae</taxon>
        <taxon>Ficus</taxon>
    </lineage>
</organism>
<gene>
    <name evidence="1" type="ORF">TIFTF001_001183</name>
</gene>
<evidence type="ECO:0000313" key="2">
    <source>
        <dbReference type="Proteomes" id="UP001187192"/>
    </source>
</evidence>
<comment type="caution">
    <text evidence="1">The sequence shown here is derived from an EMBL/GenBank/DDBJ whole genome shotgun (WGS) entry which is preliminary data.</text>
</comment>
<sequence>MALQSCSTLSPQSVRSPPSLSCAARQQIALPSSSSSASSSSGCFGSNKNVVLRLSSRKRAGAGAYRTYGVRSSLETVGPTVGKVTEVNKDNFWPIVNAAGDKTVVLDMYTQWYDSSTIRVAP</sequence>
<name>A0AA87YXV7_FICCA</name>